<sequence>TSSSGTWTGATTSTASLWGECFSFIFAHFLLCSLPFSTSCYILSATSPGLNCLVTSASASKDALCLRSQLQRQAPPSSASASTNQWARAG</sequence>
<accession>Q4THQ1</accession>
<dbReference type="KEGG" id="tng:GSTEN00000439G001"/>
<gene>
    <name evidence="1" type="ORF">GSTENG00000439001</name>
</gene>
<proteinExistence type="predicted"/>
<name>Q4THQ1_TETNG</name>
<dbReference type="AlphaFoldDB" id="Q4THQ1"/>
<dbReference type="EMBL" id="CAAE01002764">
    <property type="protein sequence ID" value="CAF87581.1"/>
    <property type="molecule type" value="Genomic_DNA"/>
</dbReference>
<reference evidence="1" key="2">
    <citation type="submission" date="2004-02" db="EMBL/GenBank/DDBJ databases">
        <authorList>
            <consortium name="Genoscope"/>
            <consortium name="Whitehead Institute Centre for Genome Research"/>
        </authorList>
    </citation>
    <scope>NUCLEOTIDE SEQUENCE</scope>
</reference>
<protein>
    <submittedName>
        <fullName evidence="1">Chromosome undetermined SCAF2764, whole genome shotgun sequence</fullName>
    </submittedName>
</protein>
<evidence type="ECO:0000313" key="1">
    <source>
        <dbReference type="EMBL" id="CAF87581.1"/>
    </source>
</evidence>
<reference evidence="1" key="1">
    <citation type="journal article" date="2004" name="Nature">
        <title>Genome duplication in the teleost fish Tetraodon nigroviridis reveals the early vertebrate proto-karyotype.</title>
        <authorList>
            <person name="Jaillon O."/>
            <person name="Aury J.-M."/>
            <person name="Brunet F."/>
            <person name="Petit J.-L."/>
            <person name="Stange-Thomann N."/>
            <person name="Mauceli E."/>
            <person name="Bouneau L."/>
            <person name="Fischer C."/>
            <person name="Ozouf-Costaz C."/>
            <person name="Bernot A."/>
            <person name="Nicaud S."/>
            <person name="Jaffe D."/>
            <person name="Fisher S."/>
            <person name="Lutfalla G."/>
            <person name="Dossat C."/>
            <person name="Segurens B."/>
            <person name="Dasilva C."/>
            <person name="Salanoubat M."/>
            <person name="Levy M."/>
            <person name="Boudet N."/>
            <person name="Castellano S."/>
            <person name="Anthouard V."/>
            <person name="Jubin C."/>
            <person name="Castelli V."/>
            <person name="Katinka M."/>
            <person name="Vacherie B."/>
            <person name="Biemont C."/>
            <person name="Skalli Z."/>
            <person name="Cattolico L."/>
            <person name="Poulain J."/>
            <person name="De Berardinis V."/>
            <person name="Cruaud C."/>
            <person name="Duprat S."/>
            <person name="Brottier P."/>
            <person name="Coutanceau J.-P."/>
            <person name="Gouzy J."/>
            <person name="Parra G."/>
            <person name="Lardier G."/>
            <person name="Chapple C."/>
            <person name="McKernan K.J."/>
            <person name="McEwan P."/>
            <person name="Bosak S."/>
            <person name="Kellis M."/>
            <person name="Volff J.-N."/>
            <person name="Guigo R."/>
            <person name="Zody M.C."/>
            <person name="Mesirov J."/>
            <person name="Lindblad-Toh K."/>
            <person name="Birren B."/>
            <person name="Nusbaum C."/>
            <person name="Kahn D."/>
            <person name="Robinson-Rechavi M."/>
            <person name="Laudet V."/>
            <person name="Schachter V."/>
            <person name="Quetier F."/>
            <person name="Saurin W."/>
            <person name="Scarpelli C."/>
            <person name="Wincker P."/>
            <person name="Lander E.S."/>
            <person name="Weissenbach J."/>
            <person name="Roest Crollius H."/>
        </authorList>
    </citation>
    <scope>NUCLEOTIDE SEQUENCE [LARGE SCALE GENOMIC DNA]</scope>
</reference>
<feature type="non-terminal residue" evidence="1">
    <location>
        <position position="1"/>
    </location>
</feature>
<organism evidence="1">
    <name type="scientific">Tetraodon nigroviridis</name>
    <name type="common">Spotted green pufferfish</name>
    <name type="synonym">Chelonodon nigroviridis</name>
    <dbReference type="NCBI Taxonomy" id="99883"/>
    <lineage>
        <taxon>Eukaryota</taxon>
        <taxon>Metazoa</taxon>
        <taxon>Chordata</taxon>
        <taxon>Craniata</taxon>
        <taxon>Vertebrata</taxon>
        <taxon>Euteleostomi</taxon>
        <taxon>Actinopterygii</taxon>
        <taxon>Neopterygii</taxon>
        <taxon>Teleostei</taxon>
        <taxon>Neoteleostei</taxon>
        <taxon>Acanthomorphata</taxon>
        <taxon>Eupercaria</taxon>
        <taxon>Tetraodontiformes</taxon>
        <taxon>Tetradontoidea</taxon>
        <taxon>Tetraodontidae</taxon>
        <taxon>Tetraodon</taxon>
    </lineage>
</organism>